<dbReference type="EMBL" id="JAYMYQ010000005">
    <property type="protein sequence ID" value="KAK7328600.1"/>
    <property type="molecule type" value="Genomic_DNA"/>
</dbReference>
<accession>A0AAN9L337</accession>
<protein>
    <submittedName>
        <fullName evidence="1">Uncharacterized protein</fullName>
    </submittedName>
</protein>
<dbReference type="Proteomes" id="UP001367508">
    <property type="component" value="Unassembled WGS sequence"/>
</dbReference>
<dbReference type="AlphaFoldDB" id="A0AAN9L337"/>
<comment type="caution">
    <text evidence="1">The sequence shown here is derived from an EMBL/GenBank/DDBJ whole genome shotgun (WGS) entry which is preliminary data.</text>
</comment>
<sequence>MRGFMYIGRVRGGGGARTLVKLSALWTNMISHYARTCPEAYSVHGVSLFHEIHVLHAYMYSPKYLRAIFIHHCDHRARGKLLNAQGSRSKICMTLHALYKERS</sequence>
<evidence type="ECO:0000313" key="2">
    <source>
        <dbReference type="Proteomes" id="UP001367508"/>
    </source>
</evidence>
<reference evidence="1 2" key="1">
    <citation type="submission" date="2024-01" db="EMBL/GenBank/DDBJ databases">
        <title>The genomes of 5 underutilized Papilionoideae crops provide insights into root nodulation and disease resistanc.</title>
        <authorList>
            <person name="Jiang F."/>
        </authorList>
    </citation>
    <scope>NUCLEOTIDE SEQUENCE [LARGE SCALE GENOMIC DNA]</scope>
    <source>
        <strain evidence="1">LVBAO_FW01</strain>
        <tissue evidence="1">Leaves</tissue>
    </source>
</reference>
<proteinExistence type="predicted"/>
<gene>
    <name evidence="1" type="ORF">VNO77_22712</name>
</gene>
<keyword evidence="2" id="KW-1185">Reference proteome</keyword>
<organism evidence="1 2">
    <name type="scientific">Canavalia gladiata</name>
    <name type="common">Sword bean</name>
    <name type="synonym">Dolichos gladiatus</name>
    <dbReference type="NCBI Taxonomy" id="3824"/>
    <lineage>
        <taxon>Eukaryota</taxon>
        <taxon>Viridiplantae</taxon>
        <taxon>Streptophyta</taxon>
        <taxon>Embryophyta</taxon>
        <taxon>Tracheophyta</taxon>
        <taxon>Spermatophyta</taxon>
        <taxon>Magnoliopsida</taxon>
        <taxon>eudicotyledons</taxon>
        <taxon>Gunneridae</taxon>
        <taxon>Pentapetalae</taxon>
        <taxon>rosids</taxon>
        <taxon>fabids</taxon>
        <taxon>Fabales</taxon>
        <taxon>Fabaceae</taxon>
        <taxon>Papilionoideae</taxon>
        <taxon>50 kb inversion clade</taxon>
        <taxon>NPAAA clade</taxon>
        <taxon>indigoferoid/millettioid clade</taxon>
        <taxon>Phaseoleae</taxon>
        <taxon>Canavalia</taxon>
    </lineage>
</organism>
<name>A0AAN9L337_CANGL</name>
<evidence type="ECO:0000313" key="1">
    <source>
        <dbReference type="EMBL" id="KAK7328600.1"/>
    </source>
</evidence>